<dbReference type="Proteomes" id="UP000179588">
    <property type="component" value="Unassembled WGS sequence"/>
</dbReference>
<keyword evidence="13" id="KW-1185">Reference proteome</keyword>
<dbReference type="SUPFAM" id="SSF51395">
    <property type="entry name" value="FMN-linked oxidoreductases"/>
    <property type="match status" value="1"/>
</dbReference>
<dbReference type="FunFam" id="3.20.20.70:FF:000082">
    <property type="entry name" value="NADPH-dependent 2,4-dienoyl-CoA reductase"/>
    <property type="match status" value="1"/>
</dbReference>
<keyword evidence="7" id="KW-0560">Oxidoreductase</keyword>
<keyword evidence="6" id="KW-0479">Metal-binding</keyword>
<dbReference type="SUPFAM" id="SSF51905">
    <property type="entry name" value="FAD/NAD(P)-binding domain"/>
    <property type="match status" value="1"/>
</dbReference>
<dbReference type="PANTHER" id="PTHR42917">
    <property type="entry name" value="2,4-DIENOYL-COA REDUCTASE"/>
    <property type="match status" value="1"/>
</dbReference>
<gene>
    <name evidence="12" type="primary">fadH</name>
    <name evidence="12" type="ORF">A3Q29_05930</name>
</gene>
<dbReference type="GO" id="GO:0008670">
    <property type="term" value="F:2,4-dienoyl-CoA reductase (NADPH) activity"/>
    <property type="evidence" value="ECO:0007669"/>
    <property type="project" value="TreeGrafter"/>
</dbReference>
<evidence type="ECO:0000256" key="2">
    <source>
        <dbReference type="ARBA" id="ARBA00001966"/>
    </source>
</evidence>
<dbReference type="GO" id="GO:0046872">
    <property type="term" value="F:metal ion binding"/>
    <property type="evidence" value="ECO:0007669"/>
    <property type="project" value="UniProtKB-KW"/>
</dbReference>
<feature type="domain" description="FAD/NAD(P)-binding" evidence="11">
    <location>
        <begin position="377"/>
        <end position="638"/>
    </location>
</feature>
<dbReference type="Pfam" id="PF00724">
    <property type="entry name" value="Oxidored_FMN"/>
    <property type="match status" value="1"/>
</dbReference>
<sequence>MSNFPHLFSPLDLGHTVLKNRILMGSMHTGLEEHPEGSQRLANFYRLRAENGVSLIITGGIAPNKEGALTAHGAVLNCPEQLPFHQAITQAVHQADGKIALQILHAGRYGFHPHIVAPSAIQAEITPFAPKALTEQEITQTIDDFINTAKLAQQAGYDGVEIMGSEGYLINQFIAKRTNHRTDQWGGSYENRIRFPLEIVRQIRQHVGANFIIIYRLSMLDLVEDGSNWQEVLYLAKAIEQAGATMINTGIGWHEARIPTIATQVPRSAFSWVTEKLMGHVNIPLITTNRINDPFVAERILATGQADMVSMARPFLADEAFVRKAQENRADEINTCIGCNQACLDQIFNGKLASCLVNPQAVRELDYPNEKATQLKSVAIVGAGPAGLSCAIYAAKRGHKVTLFEKSDQIGGQFNMAKQIPGKEEFYETIRYFCRQLELLNIDVRLDHQADINDLIDFDEVIIATGVVPRAIHLEGVNHRKVLSYIDVLLGKRVVGHSVAIIGAGGIGFDIAEYLSQKGQSSSLNPPLFNQEWNIDTNIHSAGGLFKHSSPPIQSPRQLYLLQRKNSKVGAGLGKTTGWVHRLSLMKRGVQMLNSVEYMSVDDDGLHIRHQDQVRCLPVDNVILCAGQEPYRPLKEQLSQRGINAYVIGGADVAAELDARRAIEQGMQVAYQL</sequence>
<dbReference type="Gene3D" id="3.20.20.70">
    <property type="entry name" value="Aldolase class I"/>
    <property type="match status" value="1"/>
</dbReference>
<evidence type="ECO:0000256" key="9">
    <source>
        <dbReference type="ARBA" id="ARBA00023014"/>
    </source>
</evidence>
<dbReference type="GO" id="GO:0033543">
    <property type="term" value="P:fatty acid beta-oxidation, unsaturated, even number, reductase/isomerase pathway"/>
    <property type="evidence" value="ECO:0007669"/>
    <property type="project" value="TreeGrafter"/>
</dbReference>
<dbReference type="PRINTS" id="PR00368">
    <property type="entry name" value="FADPNR"/>
</dbReference>
<evidence type="ECO:0000256" key="6">
    <source>
        <dbReference type="ARBA" id="ARBA00022723"/>
    </source>
</evidence>
<evidence type="ECO:0000256" key="3">
    <source>
        <dbReference type="ARBA" id="ARBA00011048"/>
    </source>
</evidence>
<comment type="cofactor">
    <cofactor evidence="2">
        <name>[4Fe-4S] cluster</name>
        <dbReference type="ChEBI" id="CHEBI:49883"/>
    </cofactor>
</comment>
<protein>
    <submittedName>
        <fullName evidence="12">NADPH-dependent 2,4-dienoyl-CoA reductase</fullName>
    </submittedName>
</protein>
<proteinExistence type="inferred from homology"/>
<dbReference type="InterPro" id="IPR013785">
    <property type="entry name" value="Aldolase_TIM"/>
</dbReference>
<keyword evidence="8" id="KW-0408">Iron</keyword>
<keyword evidence="9" id="KW-0411">Iron-sulfur</keyword>
<dbReference type="OrthoDB" id="8523426at2"/>
<dbReference type="InterPro" id="IPR036188">
    <property type="entry name" value="FAD/NAD-bd_sf"/>
</dbReference>
<evidence type="ECO:0000259" key="11">
    <source>
        <dbReference type="Pfam" id="PF07992"/>
    </source>
</evidence>
<dbReference type="GO" id="GO:0010181">
    <property type="term" value="F:FMN binding"/>
    <property type="evidence" value="ECO:0007669"/>
    <property type="project" value="InterPro"/>
</dbReference>
<evidence type="ECO:0000313" key="12">
    <source>
        <dbReference type="EMBL" id="OHT23472.1"/>
    </source>
</evidence>
<accession>A0A1S1HNQ7</accession>
<dbReference type="RefSeq" id="WP_070928905.1">
    <property type="nucleotide sequence ID" value="NZ_CANMXG010000006.1"/>
</dbReference>
<dbReference type="InterPro" id="IPR051793">
    <property type="entry name" value="NADH:flavin_oxidoreductase"/>
</dbReference>
<dbReference type="SUPFAM" id="SSF51971">
    <property type="entry name" value="Nucleotide-binding domain"/>
    <property type="match status" value="1"/>
</dbReference>
<dbReference type="Gene3D" id="3.50.50.60">
    <property type="entry name" value="FAD/NAD(P)-binding domain"/>
    <property type="match status" value="1"/>
</dbReference>
<evidence type="ECO:0000256" key="7">
    <source>
        <dbReference type="ARBA" id="ARBA00023002"/>
    </source>
</evidence>
<keyword evidence="4" id="KW-0285">Flavoprotein</keyword>
<evidence type="ECO:0000313" key="13">
    <source>
        <dbReference type="Proteomes" id="UP000179588"/>
    </source>
</evidence>
<evidence type="ECO:0000256" key="5">
    <source>
        <dbReference type="ARBA" id="ARBA00022643"/>
    </source>
</evidence>
<keyword evidence="5" id="KW-0288">FMN</keyword>
<reference evidence="12 13" key="1">
    <citation type="submission" date="2016-03" db="EMBL/GenBank/DDBJ databases">
        <title>Genome sequence of Providencia stuartii strain, isolated from the salivary glands of larval Lucilia sericata.</title>
        <authorList>
            <person name="Yuan Y."/>
            <person name="Zhang Y."/>
            <person name="Fu S."/>
            <person name="Crippen T.L."/>
            <person name="Visi D."/>
            <person name="Benbow M.E."/>
            <person name="Allen M."/>
            <person name="Tomberlin J.K."/>
            <person name="Sze S.-H."/>
            <person name="Tarone A.M."/>
        </authorList>
    </citation>
    <scope>NUCLEOTIDE SEQUENCE [LARGE SCALE GENOMIC DNA]</scope>
    <source>
        <strain evidence="12 13">Crippen</strain>
    </source>
</reference>
<dbReference type="Gene3D" id="3.40.50.720">
    <property type="entry name" value="NAD(P)-binding Rossmann-like Domain"/>
    <property type="match status" value="1"/>
</dbReference>
<comment type="caution">
    <text evidence="12">The sequence shown here is derived from an EMBL/GenBank/DDBJ whole genome shotgun (WGS) entry which is preliminary data.</text>
</comment>
<comment type="cofactor">
    <cofactor evidence="1">
        <name>FMN</name>
        <dbReference type="ChEBI" id="CHEBI:58210"/>
    </cofactor>
</comment>
<dbReference type="GO" id="GO:0051536">
    <property type="term" value="F:iron-sulfur cluster binding"/>
    <property type="evidence" value="ECO:0007669"/>
    <property type="project" value="UniProtKB-KW"/>
</dbReference>
<evidence type="ECO:0000256" key="1">
    <source>
        <dbReference type="ARBA" id="ARBA00001917"/>
    </source>
</evidence>
<dbReference type="EMBL" id="LVIE01000179">
    <property type="protein sequence ID" value="OHT23472.1"/>
    <property type="molecule type" value="Genomic_DNA"/>
</dbReference>
<name>A0A1S1HNQ7_PROST</name>
<evidence type="ECO:0000259" key="10">
    <source>
        <dbReference type="Pfam" id="PF00724"/>
    </source>
</evidence>
<dbReference type="InterPro" id="IPR001155">
    <property type="entry name" value="OxRdtase_FMN_N"/>
</dbReference>
<dbReference type="CDD" id="cd02930">
    <property type="entry name" value="DCR_FMN"/>
    <property type="match status" value="1"/>
</dbReference>
<feature type="domain" description="NADH:flavin oxidoreductase/NADH oxidase N-terminal" evidence="10">
    <location>
        <begin position="7"/>
        <end position="332"/>
    </location>
</feature>
<dbReference type="AlphaFoldDB" id="A0A1S1HNQ7"/>
<evidence type="ECO:0000256" key="4">
    <source>
        <dbReference type="ARBA" id="ARBA00022630"/>
    </source>
</evidence>
<dbReference type="PRINTS" id="PR00469">
    <property type="entry name" value="PNDRDTASEII"/>
</dbReference>
<organism evidence="12 13">
    <name type="scientific">Providencia stuartii</name>
    <dbReference type="NCBI Taxonomy" id="588"/>
    <lineage>
        <taxon>Bacteria</taxon>
        <taxon>Pseudomonadati</taxon>
        <taxon>Pseudomonadota</taxon>
        <taxon>Gammaproteobacteria</taxon>
        <taxon>Enterobacterales</taxon>
        <taxon>Morganellaceae</taxon>
        <taxon>Providencia</taxon>
    </lineage>
</organism>
<dbReference type="InterPro" id="IPR023753">
    <property type="entry name" value="FAD/NAD-binding_dom"/>
</dbReference>
<evidence type="ECO:0000256" key="8">
    <source>
        <dbReference type="ARBA" id="ARBA00023004"/>
    </source>
</evidence>
<dbReference type="Pfam" id="PF07992">
    <property type="entry name" value="Pyr_redox_2"/>
    <property type="match status" value="1"/>
</dbReference>
<dbReference type="PANTHER" id="PTHR42917:SF2">
    <property type="entry name" value="2,4-DIENOYL-COA REDUCTASE [(2E)-ENOYL-COA-PRODUCING]"/>
    <property type="match status" value="1"/>
</dbReference>
<comment type="similarity">
    <text evidence="3">In the N-terminal section; belongs to the NADH:flavin oxidoreductase/NADH oxidase family.</text>
</comment>